<evidence type="ECO:0000313" key="2">
    <source>
        <dbReference type="EMBL" id="KAF3841462.1"/>
    </source>
</evidence>
<dbReference type="EMBL" id="JAAKFY010000020">
    <property type="protein sequence ID" value="KAF3841462.1"/>
    <property type="molecule type" value="Genomic_DNA"/>
</dbReference>
<dbReference type="Proteomes" id="UP000518266">
    <property type="component" value="Unassembled WGS sequence"/>
</dbReference>
<sequence length="95" mass="10761">MSREILAGRQMNRRLSELLCSRMNALRRSGRSCHCSFTLANWGERRSCCLLRGKDGQIGSNRATMLDQANPRMSEKSNFTHHSIFSTSSTDGRHS</sequence>
<reference evidence="2 3" key="1">
    <citation type="submission" date="2020-03" db="EMBL/GenBank/DDBJ databases">
        <title>Dissostichus mawsoni Genome sequencing and assembly.</title>
        <authorList>
            <person name="Park H."/>
        </authorList>
    </citation>
    <scope>NUCLEOTIDE SEQUENCE [LARGE SCALE GENOMIC DNA]</scope>
    <source>
        <strain evidence="2">DM0001</strain>
        <tissue evidence="2">Muscle</tissue>
    </source>
</reference>
<evidence type="ECO:0000256" key="1">
    <source>
        <dbReference type="SAM" id="MobiDB-lite"/>
    </source>
</evidence>
<comment type="caution">
    <text evidence="2">The sequence shown here is derived from an EMBL/GenBank/DDBJ whole genome shotgun (WGS) entry which is preliminary data.</text>
</comment>
<dbReference type="AlphaFoldDB" id="A0A7J5XWI7"/>
<name>A0A7J5XWI7_DISMA</name>
<keyword evidence="3" id="KW-1185">Reference proteome</keyword>
<feature type="region of interest" description="Disordered" evidence="1">
    <location>
        <begin position="71"/>
        <end position="95"/>
    </location>
</feature>
<organism evidence="2 3">
    <name type="scientific">Dissostichus mawsoni</name>
    <name type="common">Antarctic cod</name>
    <dbReference type="NCBI Taxonomy" id="36200"/>
    <lineage>
        <taxon>Eukaryota</taxon>
        <taxon>Metazoa</taxon>
        <taxon>Chordata</taxon>
        <taxon>Craniata</taxon>
        <taxon>Vertebrata</taxon>
        <taxon>Euteleostomi</taxon>
        <taxon>Actinopterygii</taxon>
        <taxon>Neopterygii</taxon>
        <taxon>Teleostei</taxon>
        <taxon>Neoteleostei</taxon>
        <taxon>Acanthomorphata</taxon>
        <taxon>Eupercaria</taxon>
        <taxon>Perciformes</taxon>
        <taxon>Notothenioidei</taxon>
        <taxon>Nototheniidae</taxon>
        <taxon>Dissostichus</taxon>
    </lineage>
</organism>
<protein>
    <submittedName>
        <fullName evidence="2">Uncharacterized protein</fullName>
    </submittedName>
</protein>
<feature type="compositionally biased region" description="Low complexity" evidence="1">
    <location>
        <begin position="80"/>
        <end position="95"/>
    </location>
</feature>
<accession>A0A7J5XWI7</accession>
<evidence type="ECO:0000313" key="3">
    <source>
        <dbReference type="Proteomes" id="UP000518266"/>
    </source>
</evidence>
<proteinExistence type="predicted"/>
<gene>
    <name evidence="2" type="ORF">F7725_007324</name>
</gene>